<accession>A0A7W3J793</accession>
<sequence>MTTTSKAADSPPRLEVSGLTVTFGGLTALDDVSFTVADGETVALIGPNGAGKTTVFNAVCGLVRARRGRVRVDGAPAPSAPTGLLGAGVSRTLQGLGLFDRLTVLENVLVPLTSTGGRARRVAGRRDPDDVGAARETLDGLGLADLAAVPAGTLPYPDRKRVALARALVTRPRLLLLDEPAGGLGAADIDRLAGTVRDVAGDGCSVLLVEHHVDFVTDVADRVVVLDFGHVIASGTPEQVRRDPAVEEAYLGVPAPPLVEPVETGSAGVSTSSTSDSPRVEPVETGSPRVEPVETKGTSGETA</sequence>
<dbReference type="Pfam" id="PF12399">
    <property type="entry name" value="BCA_ABC_TP_C"/>
    <property type="match status" value="1"/>
</dbReference>
<dbReference type="PROSITE" id="PS50893">
    <property type="entry name" value="ABC_TRANSPORTER_2"/>
    <property type="match status" value="1"/>
</dbReference>
<evidence type="ECO:0000313" key="7">
    <source>
        <dbReference type="Proteomes" id="UP000540568"/>
    </source>
</evidence>
<dbReference type="GO" id="GO:0005524">
    <property type="term" value="F:ATP binding"/>
    <property type="evidence" value="ECO:0007669"/>
    <property type="project" value="UniProtKB-KW"/>
</dbReference>
<evidence type="ECO:0000256" key="3">
    <source>
        <dbReference type="ARBA" id="ARBA00022840"/>
    </source>
</evidence>
<protein>
    <submittedName>
        <fullName evidence="6">Branched-chain amino acid transport system ATP-binding protein</fullName>
    </submittedName>
</protein>
<organism evidence="6 7">
    <name type="scientific">Promicromonospora sukumoe</name>
    <dbReference type="NCBI Taxonomy" id="88382"/>
    <lineage>
        <taxon>Bacteria</taxon>
        <taxon>Bacillati</taxon>
        <taxon>Actinomycetota</taxon>
        <taxon>Actinomycetes</taxon>
        <taxon>Micrococcales</taxon>
        <taxon>Promicromonosporaceae</taxon>
        <taxon>Promicromonospora</taxon>
    </lineage>
</organism>
<evidence type="ECO:0000256" key="2">
    <source>
        <dbReference type="ARBA" id="ARBA00022741"/>
    </source>
</evidence>
<evidence type="ECO:0000313" key="6">
    <source>
        <dbReference type="EMBL" id="MBA8807429.1"/>
    </source>
</evidence>
<dbReference type="RefSeq" id="WP_182615006.1">
    <property type="nucleotide sequence ID" value="NZ_BAAATF010000007.1"/>
</dbReference>
<evidence type="ECO:0000256" key="4">
    <source>
        <dbReference type="SAM" id="MobiDB-lite"/>
    </source>
</evidence>
<keyword evidence="3 6" id="KW-0067">ATP-binding</keyword>
<evidence type="ECO:0000256" key="1">
    <source>
        <dbReference type="ARBA" id="ARBA00022448"/>
    </source>
</evidence>
<feature type="compositionally biased region" description="Low complexity" evidence="4">
    <location>
        <begin position="264"/>
        <end position="277"/>
    </location>
</feature>
<dbReference type="InterPro" id="IPR051120">
    <property type="entry name" value="ABC_AA/LPS_Transport"/>
</dbReference>
<dbReference type="PANTHER" id="PTHR45772">
    <property type="entry name" value="CONSERVED COMPONENT OF ABC TRANSPORTER FOR NATURAL AMINO ACIDS-RELATED"/>
    <property type="match status" value="1"/>
</dbReference>
<proteinExistence type="predicted"/>
<dbReference type="InterPro" id="IPR003439">
    <property type="entry name" value="ABC_transporter-like_ATP-bd"/>
</dbReference>
<keyword evidence="1" id="KW-0813">Transport</keyword>
<dbReference type="PANTHER" id="PTHR45772:SF1">
    <property type="entry name" value="ABC TRANSPORTER ATP-BINDING PROTEIN"/>
    <property type="match status" value="1"/>
</dbReference>
<feature type="domain" description="ABC transporter" evidence="5">
    <location>
        <begin position="14"/>
        <end position="253"/>
    </location>
</feature>
<dbReference type="GO" id="GO:0016887">
    <property type="term" value="F:ATP hydrolysis activity"/>
    <property type="evidence" value="ECO:0007669"/>
    <property type="project" value="InterPro"/>
</dbReference>
<dbReference type="SMART" id="SM00382">
    <property type="entry name" value="AAA"/>
    <property type="match status" value="1"/>
</dbReference>
<dbReference type="InterPro" id="IPR032823">
    <property type="entry name" value="BCA_ABC_TP_C"/>
</dbReference>
<dbReference type="InterPro" id="IPR003593">
    <property type="entry name" value="AAA+_ATPase"/>
</dbReference>
<dbReference type="Proteomes" id="UP000540568">
    <property type="component" value="Unassembled WGS sequence"/>
</dbReference>
<dbReference type="InterPro" id="IPR027417">
    <property type="entry name" value="P-loop_NTPase"/>
</dbReference>
<dbReference type="Pfam" id="PF00005">
    <property type="entry name" value="ABC_tran"/>
    <property type="match status" value="1"/>
</dbReference>
<comment type="caution">
    <text evidence="6">The sequence shown here is derived from an EMBL/GenBank/DDBJ whole genome shotgun (WGS) entry which is preliminary data.</text>
</comment>
<dbReference type="AlphaFoldDB" id="A0A7W3J793"/>
<feature type="region of interest" description="Disordered" evidence="4">
    <location>
        <begin position="256"/>
        <end position="303"/>
    </location>
</feature>
<name>A0A7W3J793_9MICO</name>
<dbReference type="EMBL" id="JACGWV010000001">
    <property type="protein sequence ID" value="MBA8807429.1"/>
    <property type="molecule type" value="Genomic_DNA"/>
</dbReference>
<gene>
    <name evidence="6" type="ORF">FHX71_001371</name>
</gene>
<dbReference type="CDD" id="cd03219">
    <property type="entry name" value="ABC_Mj1267_LivG_branched"/>
    <property type="match status" value="1"/>
</dbReference>
<keyword evidence="7" id="KW-1185">Reference proteome</keyword>
<dbReference type="GO" id="GO:0005886">
    <property type="term" value="C:plasma membrane"/>
    <property type="evidence" value="ECO:0007669"/>
    <property type="project" value="TreeGrafter"/>
</dbReference>
<dbReference type="Gene3D" id="3.40.50.300">
    <property type="entry name" value="P-loop containing nucleotide triphosphate hydrolases"/>
    <property type="match status" value="1"/>
</dbReference>
<evidence type="ECO:0000259" key="5">
    <source>
        <dbReference type="PROSITE" id="PS50893"/>
    </source>
</evidence>
<dbReference type="SUPFAM" id="SSF52540">
    <property type="entry name" value="P-loop containing nucleoside triphosphate hydrolases"/>
    <property type="match status" value="1"/>
</dbReference>
<keyword evidence="2" id="KW-0547">Nucleotide-binding</keyword>
<reference evidence="6 7" key="1">
    <citation type="submission" date="2020-07" db="EMBL/GenBank/DDBJ databases">
        <title>Sequencing the genomes of 1000 actinobacteria strains.</title>
        <authorList>
            <person name="Klenk H.-P."/>
        </authorList>
    </citation>
    <scope>NUCLEOTIDE SEQUENCE [LARGE SCALE GENOMIC DNA]</scope>
    <source>
        <strain evidence="6 7">DSM 44121</strain>
    </source>
</reference>